<sequence length="112" mass="12135">MVGGSSPPQDLRILSAEGRGCNGFNALSRPSFWITAAAKLSGVFRVTSAPKWVDAVYSLITSLQFLRPPVVIMAGFKLRAWIVVRERRTTRAAPSVPGHAPSSPFIDVLKEV</sequence>
<evidence type="ECO:0000313" key="2">
    <source>
        <dbReference type="Proteomes" id="UP001066276"/>
    </source>
</evidence>
<organism evidence="1 2">
    <name type="scientific">Pleurodeles waltl</name>
    <name type="common">Iberian ribbed newt</name>
    <dbReference type="NCBI Taxonomy" id="8319"/>
    <lineage>
        <taxon>Eukaryota</taxon>
        <taxon>Metazoa</taxon>
        <taxon>Chordata</taxon>
        <taxon>Craniata</taxon>
        <taxon>Vertebrata</taxon>
        <taxon>Euteleostomi</taxon>
        <taxon>Amphibia</taxon>
        <taxon>Batrachia</taxon>
        <taxon>Caudata</taxon>
        <taxon>Salamandroidea</taxon>
        <taxon>Salamandridae</taxon>
        <taxon>Pleurodelinae</taxon>
        <taxon>Pleurodeles</taxon>
    </lineage>
</organism>
<keyword evidence="2" id="KW-1185">Reference proteome</keyword>
<gene>
    <name evidence="1" type="ORF">NDU88_004311</name>
</gene>
<accession>A0AAV7SIF7</accession>
<dbReference type="Proteomes" id="UP001066276">
    <property type="component" value="Chromosome 4_2"/>
</dbReference>
<proteinExistence type="predicted"/>
<dbReference type="AlphaFoldDB" id="A0AAV7SIF7"/>
<name>A0AAV7SIF7_PLEWA</name>
<reference evidence="1" key="1">
    <citation type="journal article" date="2022" name="bioRxiv">
        <title>Sequencing and chromosome-scale assembly of the giantPleurodeles waltlgenome.</title>
        <authorList>
            <person name="Brown T."/>
            <person name="Elewa A."/>
            <person name="Iarovenko S."/>
            <person name="Subramanian E."/>
            <person name="Araus A.J."/>
            <person name="Petzold A."/>
            <person name="Susuki M."/>
            <person name="Suzuki K.-i.T."/>
            <person name="Hayashi T."/>
            <person name="Toyoda A."/>
            <person name="Oliveira C."/>
            <person name="Osipova E."/>
            <person name="Leigh N.D."/>
            <person name="Simon A."/>
            <person name="Yun M.H."/>
        </authorList>
    </citation>
    <scope>NUCLEOTIDE SEQUENCE</scope>
    <source>
        <strain evidence="1">20211129_DDA</strain>
        <tissue evidence="1">Liver</tissue>
    </source>
</reference>
<dbReference type="EMBL" id="JANPWB010000008">
    <property type="protein sequence ID" value="KAJ1163859.1"/>
    <property type="molecule type" value="Genomic_DNA"/>
</dbReference>
<protein>
    <submittedName>
        <fullName evidence="1">Uncharacterized protein</fullName>
    </submittedName>
</protein>
<comment type="caution">
    <text evidence="1">The sequence shown here is derived from an EMBL/GenBank/DDBJ whole genome shotgun (WGS) entry which is preliminary data.</text>
</comment>
<evidence type="ECO:0000313" key="1">
    <source>
        <dbReference type="EMBL" id="KAJ1163859.1"/>
    </source>
</evidence>